<dbReference type="Proteomes" id="UP000886667">
    <property type="component" value="Unassembled WGS sequence"/>
</dbReference>
<feature type="domain" description="GGDEF" evidence="5">
    <location>
        <begin position="397"/>
        <end position="531"/>
    </location>
</feature>
<feature type="transmembrane region" description="Helical" evidence="4">
    <location>
        <begin position="27"/>
        <end position="49"/>
    </location>
</feature>
<dbReference type="SUPFAM" id="SSF103190">
    <property type="entry name" value="Sensory domain-like"/>
    <property type="match status" value="1"/>
</dbReference>
<name>A0A9E4KDU7_9GAMM</name>
<evidence type="ECO:0000256" key="2">
    <source>
        <dbReference type="ARBA" id="ARBA00012528"/>
    </source>
</evidence>
<keyword evidence="4" id="KW-1133">Transmembrane helix</keyword>
<sequence length="541" mass="61275">MEKPPTTYHNATNPGIQYEAASLRLRFLTPLVAVIVLLVMVLAVSLFYFESESRSHGLIHERLTRTQTVAKDYYEKSVLNDANALRSIMNALLRDKALSEVFASYDREVLLADTEALFKELKRDYNVTHFYFTKPDRVNLLRVHAPGRHGDTIDRVTTLRAEQNSTLSYGVELGPLGTFTLRVVSPWHDSGTGSLIGYLELGMEIDHVIDRLRDIFGFDVAVAIQKNYLNREKWEDGMRVLGRTVDWDRFPNVVMSSEIYGELSPVLSDHFKKAKHIPGNDVIQVEQGDHSYWMLSMPLVDARGRSIAEMTLLADVSYEMNVVERTAIAVGISVFILGGLLIAFFSVQATRVSQRIEQEQNLLEQLATHDSLTNLYTRRMFHEHLENELVRSTRFNHPLSLLLIDIDKFKLINDTYGHPAGDKVLQKLSERLLKDSRGTDFLCRYGGEEIAIILPETDTDDAQEIAERIKLTVSALPIQFDDMQSLSVTVSIGVATYPQHGDTDTFLISAADSALYDAKQQGRNRVCTYRSKEKNQPLSRS</sequence>
<dbReference type="InterPro" id="IPR000160">
    <property type="entry name" value="GGDEF_dom"/>
</dbReference>
<comment type="cofactor">
    <cofactor evidence="1">
        <name>Mg(2+)</name>
        <dbReference type="ChEBI" id="CHEBI:18420"/>
    </cofactor>
</comment>
<protein>
    <recommendedName>
        <fullName evidence="2">diguanylate cyclase</fullName>
        <ecNumber evidence="2">2.7.7.65</ecNumber>
    </recommendedName>
</protein>
<dbReference type="InterPro" id="IPR043128">
    <property type="entry name" value="Rev_trsase/Diguanyl_cyclase"/>
</dbReference>
<keyword evidence="4" id="KW-0472">Membrane</keyword>
<dbReference type="GO" id="GO:1902201">
    <property type="term" value="P:negative regulation of bacterial-type flagellum-dependent cell motility"/>
    <property type="evidence" value="ECO:0007669"/>
    <property type="project" value="TreeGrafter"/>
</dbReference>
<feature type="transmembrane region" description="Helical" evidence="4">
    <location>
        <begin position="327"/>
        <end position="347"/>
    </location>
</feature>
<dbReference type="SMART" id="SM00267">
    <property type="entry name" value="GGDEF"/>
    <property type="match status" value="1"/>
</dbReference>
<evidence type="ECO:0000256" key="3">
    <source>
        <dbReference type="ARBA" id="ARBA00034247"/>
    </source>
</evidence>
<dbReference type="SUPFAM" id="SSF55073">
    <property type="entry name" value="Nucleotide cyclase"/>
    <property type="match status" value="1"/>
</dbReference>
<dbReference type="GO" id="GO:0043709">
    <property type="term" value="P:cell adhesion involved in single-species biofilm formation"/>
    <property type="evidence" value="ECO:0007669"/>
    <property type="project" value="TreeGrafter"/>
</dbReference>
<comment type="caution">
    <text evidence="6">The sequence shown here is derived from an EMBL/GenBank/DDBJ whole genome shotgun (WGS) entry which is preliminary data.</text>
</comment>
<dbReference type="PANTHER" id="PTHR45138:SF9">
    <property type="entry name" value="DIGUANYLATE CYCLASE DGCM-RELATED"/>
    <property type="match status" value="1"/>
</dbReference>
<dbReference type="InterPro" id="IPR050469">
    <property type="entry name" value="Diguanylate_Cyclase"/>
</dbReference>
<keyword evidence="6" id="KW-0808">Transferase</keyword>
<dbReference type="GO" id="GO:0052621">
    <property type="term" value="F:diguanylate cyclase activity"/>
    <property type="evidence" value="ECO:0007669"/>
    <property type="project" value="UniProtKB-EC"/>
</dbReference>
<evidence type="ECO:0000256" key="1">
    <source>
        <dbReference type="ARBA" id="ARBA00001946"/>
    </source>
</evidence>
<keyword evidence="6" id="KW-0548">Nucleotidyltransferase</keyword>
<dbReference type="EMBL" id="JAEPCM010000331">
    <property type="protein sequence ID" value="MCG7946605.1"/>
    <property type="molecule type" value="Genomic_DNA"/>
</dbReference>
<evidence type="ECO:0000313" key="6">
    <source>
        <dbReference type="EMBL" id="MCG7946605.1"/>
    </source>
</evidence>
<dbReference type="InterPro" id="IPR029787">
    <property type="entry name" value="Nucleotide_cyclase"/>
</dbReference>
<keyword evidence="4" id="KW-0812">Transmembrane</keyword>
<evidence type="ECO:0000256" key="4">
    <source>
        <dbReference type="SAM" id="Phobius"/>
    </source>
</evidence>
<dbReference type="CDD" id="cd01949">
    <property type="entry name" value="GGDEF"/>
    <property type="match status" value="1"/>
</dbReference>
<evidence type="ECO:0000313" key="7">
    <source>
        <dbReference type="Proteomes" id="UP000886667"/>
    </source>
</evidence>
<dbReference type="FunFam" id="3.30.70.270:FF:000001">
    <property type="entry name" value="Diguanylate cyclase domain protein"/>
    <property type="match status" value="1"/>
</dbReference>
<dbReference type="Pfam" id="PF00990">
    <property type="entry name" value="GGDEF"/>
    <property type="match status" value="1"/>
</dbReference>
<gene>
    <name evidence="6" type="ORF">JAZ07_09720</name>
</gene>
<proteinExistence type="predicted"/>
<dbReference type="Gene3D" id="3.30.70.270">
    <property type="match status" value="1"/>
</dbReference>
<organism evidence="6 7">
    <name type="scientific">Candidatus Thiodiazotropha taylori</name>
    <dbReference type="NCBI Taxonomy" id="2792791"/>
    <lineage>
        <taxon>Bacteria</taxon>
        <taxon>Pseudomonadati</taxon>
        <taxon>Pseudomonadota</taxon>
        <taxon>Gammaproteobacteria</taxon>
        <taxon>Chromatiales</taxon>
        <taxon>Sedimenticolaceae</taxon>
        <taxon>Candidatus Thiodiazotropha</taxon>
    </lineage>
</organism>
<accession>A0A9E4KDU7</accession>
<dbReference type="InterPro" id="IPR029150">
    <property type="entry name" value="dCache_3"/>
</dbReference>
<dbReference type="PANTHER" id="PTHR45138">
    <property type="entry name" value="REGULATORY COMPONENTS OF SENSORY TRANSDUCTION SYSTEM"/>
    <property type="match status" value="1"/>
</dbReference>
<dbReference type="Pfam" id="PF14827">
    <property type="entry name" value="dCache_3"/>
    <property type="match status" value="1"/>
</dbReference>
<dbReference type="EC" id="2.7.7.65" evidence="2"/>
<dbReference type="NCBIfam" id="TIGR00254">
    <property type="entry name" value="GGDEF"/>
    <property type="match status" value="1"/>
</dbReference>
<comment type="catalytic activity">
    <reaction evidence="3">
        <text>2 GTP = 3',3'-c-di-GMP + 2 diphosphate</text>
        <dbReference type="Rhea" id="RHEA:24898"/>
        <dbReference type="ChEBI" id="CHEBI:33019"/>
        <dbReference type="ChEBI" id="CHEBI:37565"/>
        <dbReference type="ChEBI" id="CHEBI:58805"/>
        <dbReference type="EC" id="2.7.7.65"/>
    </reaction>
</comment>
<dbReference type="PROSITE" id="PS50887">
    <property type="entry name" value="GGDEF"/>
    <property type="match status" value="1"/>
</dbReference>
<evidence type="ECO:0000259" key="5">
    <source>
        <dbReference type="PROSITE" id="PS50887"/>
    </source>
</evidence>
<dbReference type="GO" id="GO:0005886">
    <property type="term" value="C:plasma membrane"/>
    <property type="evidence" value="ECO:0007669"/>
    <property type="project" value="TreeGrafter"/>
</dbReference>
<dbReference type="InterPro" id="IPR029151">
    <property type="entry name" value="Sensor-like_sf"/>
</dbReference>
<dbReference type="AlphaFoldDB" id="A0A9E4KDU7"/>
<reference evidence="6" key="1">
    <citation type="journal article" date="2021" name="Proc. Natl. Acad. Sci. U.S.A.">
        <title>Global biogeography of chemosynthetic symbionts reveals both localized and globally distributed symbiont groups. .</title>
        <authorList>
            <person name="Osvatic J.T."/>
            <person name="Wilkins L.G.E."/>
            <person name="Leibrecht L."/>
            <person name="Leray M."/>
            <person name="Zauner S."/>
            <person name="Polzin J."/>
            <person name="Camacho Y."/>
            <person name="Gros O."/>
            <person name="van Gils J.A."/>
            <person name="Eisen J.A."/>
            <person name="Petersen J.M."/>
            <person name="Yuen B."/>
        </authorList>
    </citation>
    <scope>NUCLEOTIDE SEQUENCE</scope>
    <source>
        <strain evidence="6">MAGclacostrist064TRANS</strain>
    </source>
</reference>